<keyword evidence="1" id="KW-0233">DNA recombination</keyword>
<dbReference type="PATRIC" id="fig|224013.5.peg.2217"/>
<dbReference type="InterPro" id="IPR002104">
    <property type="entry name" value="Integrase_catalytic"/>
</dbReference>
<accession>A0A0M4T206</accession>
<evidence type="ECO:0000313" key="3">
    <source>
        <dbReference type="EMBL" id="ALF56317.1"/>
    </source>
</evidence>
<dbReference type="EMBL" id="CP012036">
    <property type="protein sequence ID" value="ALF56396.1"/>
    <property type="molecule type" value="Genomic_DNA"/>
</dbReference>
<dbReference type="RefSeq" id="WP_062298240.1">
    <property type="nucleotide sequence ID" value="NZ_CP012036.1"/>
</dbReference>
<dbReference type="GO" id="GO:0003677">
    <property type="term" value="F:DNA binding"/>
    <property type="evidence" value="ECO:0007669"/>
    <property type="project" value="InterPro"/>
</dbReference>
<dbReference type="KEGG" id="npz:ACX27_09135"/>
<dbReference type="InterPro" id="IPR013762">
    <property type="entry name" value="Integrase-like_cat_sf"/>
</dbReference>
<organism evidence="4 5">
    <name type="scientific">Nostoc piscinale CENA21</name>
    <dbReference type="NCBI Taxonomy" id="224013"/>
    <lineage>
        <taxon>Bacteria</taxon>
        <taxon>Bacillati</taxon>
        <taxon>Cyanobacteriota</taxon>
        <taxon>Cyanophyceae</taxon>
        <taxon>Nostocales</taxon>
        <taxon>Nostocaceae</taxon>
        <taxon>Nostoc</taxon>
    </lineage>
</organism>
<dbReference type="AlphaFoldDB" id="A0A0M4T206"/>
<sequence>MDIDKRIREANGRLRANNYGITIEQLGGQIHLRATLPPKPNSGKTGWHQQRISIAPANADGVKIAEKEAKILRVRLATRTFDWADHTAFSVGANQNIGQLIEDFKKDYFQRRSENFKSQSTWKIEYASVFKILDSSSQLTAEMLKQVILSTQPDTRTRKRFCQTLGALAKFAGIDFDPSPYAGNYSPKSRQPRDLPNDELIVEWYYKIQDVRWQWVYGILATYGLRNHEVFFLDLKALRAGNQVLSVLQGKTGYRNIWPFHPEWFDQFGLQNVKIPNINCDRANSDIGATVSQRLRRNDGIPFKVYDLRHCWAVRTLEYGIDISLAAQQMGHSLAVHSNLYHTWIQAKHHQRAFELALSKTDRPKPPKI</sequence>
<evidence type="ECO:0000313" key="4">
    <source>
        <dbReference type="EMBL" id="ALF56396.1"/>
    </source>
</evidence>
<reference evidence="5" key="1">
    <citation type="submission" date="2015-07" db="EMBL/GenBank/DDBJ databases">
        <title>Genome Of Nitrogen-Fixing Cyanobacterium Nostoc piscinale CENA21 From Solimoes/Amazon River Floodplain Sediments And Comparative Genomics To Uncover Biosynthetic Natural Products Potential.</title>
        <authorList>
            <person name="Leao T.F."/>
            <person name="Leao P.N."/>
            <person name="Guimaraes P.I."/>
            <person name="de Melo A.G.C."/>
            <person name="Ramos R.T.J."/>
            <person name="Silva A."/>
            <person name="Fiore M.F."/>
            <person name="Schneider M.P.C."/>
        </authorList>
    </citation>
    <scope>NUCLEOTIDE SEQUENCE [LARGE SCALE GENOMIC DNA]</scope>
    <source>
        <strain evidence="5">CENA21</strain>
    </source>
</reference>
<reference evidence="4 5" key="3">
    <citation type="journal article" date="2016" name="Genome Announc.">
        <title>Draft Genome Sequence of the N2-Fixing Cyanobacterium Nostoc piscinale CENA21, Isolated from the Brazilian Amazon Floodplain.</title>
        <authorList>
            <person name="Leao T."/>
            <person name="Guimaraes P.I."/>
            <person name="de Melo A.G."/>
            <person name="Ramos R.T."/>
            <person name="Leao P.N."/>
            <person name="Silva A."/>
            <person name="Fiore M.F."/>
            <person name="Schneider M.P."/>
        </authorList>
    </citation>
    <scope>NUCLEOTIDE SEQUENCE [LARGE SCALE GENOMIC DNA]</scope>
    <source>
        <strain evidence="4 5">CENA21</strain>
    </source>
</reference>
<feature type="domain" description="Tyr recombinase" evidence="2">
    <location>
        <begin position="190"/>
        <end position="355"/>
    </location>
</feature>
<dbReference type="STRING" id="224013.ACX27_09135"/>
<keyword evidence="5" id="KW-1185">Reference proteome</keyword>
<dbReference type="KEGG" id="npz:ACX27_14645"/>
<dbReference type="Gene3D" id="1.10.443.10">
    <property type="entry name" value="Intergrase catalytic core"/>
    <property type="match status" value="1"/>
</dbReference>
<dbReference type="InterPro" id="IPR011010">
    <property type="entry name" value="DNA_brk_join_enz"/>
</dbReference>
<protein>
    <recommendedName>
        <fullName evidence="2">Tyr recombinase domain-containing protein</fullName>
    </recommendedName>
</protein>
<dbReference type="OrthoDB" id="421803at2"/>
<evidence type="ECO:0000313" key="5">
    <source>
        <dbReference type="Proteomes" id="UP000062645"/>
    </source>
</evidence>
<dbReference type="GO" id="GO:0006310">
    <property type="term" value="P:DNA recombination"/>
    <property type="evidence" value="ECO:0007669"/>
    <property type="project" value="UniProtKB-KW"/>
</dbReference>
<evidence type="ECO:0000256" key="1">
    <source>
        <dbReference type="ARBA" id="ARBA00023172"/>
    </source>
</evidence>
<reference evidence="4" key="2">
    <citation type="submission" date="2015-07" db="EMBL/GenBank/DDBJ databases">
        <authorList>
            <person name="Noorani M."/>
        </authorList>
    </citation>
    <scope>NUCLEOTIDE SEQUENCE</scope>
    <source>
        <strain evidence="4">CENA21</strain>
    </source>
</reference>
<evidence type="ECO:0000259" key="2">
    <source>
        <dbReference type="PROSITE" id="PS51898"/>
    </source>
</evidence>
<proteinExistence type="predicted"/>
<name>A0A0M4T206_9NOSO</name>
<gene>
    <name evidence="3" type="ORF">ACX27_09135</name>
    <name evidence="4" type="ORF">ACX27_14645</name>
</gene>
<dbReference type="GO" id="GO:0015074">
    <property type="term" value="P:DNA integration"/>
    <property type="evidence" value="ECO:0007669"/>
    <property type="project" value="InterPro"/>
</dbReference>
<dbReference type="SUPFAM" id="SSF56349">
    <property type="entry name" value="DNA breaking-rejoining enzymes"/>
    <property type="match status" value="1"/>
</dbReference>
<dbReference type="PROSITE" id="PS51898">
    <property type="entry name" value="TYR_RECOMBINASE"/>
    <property type="match status" value="1"/>
</dbReference>
<dbReference type="EMBL" id="CP012036">
    <property type="protein sequence ID" value="ALF56317.1"/>
    <property type="molecule type" value="Genomic_DNA"/>
</dbReference>
<dbReference type="Proteomes" id="UP000062645">
    <property type="component" value="Chromosome"/>
</dbReference>